<keyword evidence="9" id="KW-1185">Reference proteome</keyword>
<feature type="compositionally biased region" description="Pro residues" evidence="6">
    <location>
        <begin position="307"/>
        <end position="316"/>
    </location>
</feature>
<dbReference type="RefSeq" id="WP_281365003.1">
    <property type="nucleotide sequence ID" value="NZ_BLPF01000001.1"/>
</dbReference>
<feature type="transmembrane region" description="Helical" evidence="7">
    <location>
        <begin position="42"/>
        <end position="70"/>
    </location>
</feature>
<evidence type="ECO:0008006" key="10">
    <source>
        <dbReference type="Google" id="ProtNLM"/>
    </source>
</evidence>
<proteinExistence type="predicted"/>
<keyword evidence="3 7" id="KW-0812">Transmembrane</keyword>
<evidence type="ECO:0000313" key="8">
    <source>
        <dbReference type="EMBL" id="GFJ77092.1"/>
    </source>
</evidence>
<accession>A0A6V8JWQ8</accession>
<evidence type="ECO:0000256" key="7">
    <source>
        <dbReference type="SAM" id="Phobius"/>
    </source>
</evidence>
<evidence type="ECO:0000256" key="5">
    <source>
        <dbReference type="ARBA" id="ARBA00023136"/>
    </source>
</evidence>
<sequence>MPIDQQLLVAFTVTTLVAMVTPGPDMLFVLGCGMRGGPRAGLLATAGVATSEAVHIVVAAIGLAALFAAVPVAFTVVRVLGAAYLVYLGVQIIRRRGGGPGDMPVLGGGMSGRRAYLNGLVTNLLNPKMVTFTIAFLPQFIDPALGQVWLQFAILGAILVTLEFIVDGTVGVLAGRIGGWLRRRHAARRRVDVATGAFSSVSVFDWPSTADGARRHSPGLARPALPAQPRQPARRQARGPHPVQPRPIQARPIQARPIQARPIQARPIQARPIQARQPGRPPRASLGRPARASLGCPTQPSLGCPIRPAPSGPPATPHLVRRPRPAQPGRPPARSPREARPVSAWSPTRPGRLAFVRPSPVAPPDPAQPDPASLTQPGCPTRRARPHLARCGDHGWRR</sequence>
<feature type="region of interest" description="Disordered" evidence="6">
    <location>
        <begin position="210"/>
        <end position="398"/>
    </location>
</feature>
<dbReference type="Pfam" id="PF01810">
    <property type="entry name" value="LysE"/>
    <property type="match status" value="1"/>
</dbReference>
<comment type="caution">
    <text evidence="8">The sequence shown here is derived from an EMBL/GenBank/DDBJ whole genome shotgun (WGS) entry which is preliminary data.</text>
</comment>
<gene>
    <name evidence="8" type="ORF">Phou_012720</name>
</gene>
<evidence type="ECO:0000256" key="3">
    <source>
        <dbReference type="ARBA" id="ARBA00022692"/>
    </source>
</evidence>
<reference evidence="8 9" key="1">
    <citation type="submission" date="2020-03" db="EMBL/GenBank/DDBJ databases">
        <title>Whole genome shotgun sequence of Phytohabitans houttuyneae NBRC 108639.</title>
        <authorList>
            <person name="Komaki H."/>
            <person name="Tamura T."/>
        </authorList>
    </citation>
    <scope>NUCLEOTIDE SEQUENCE [LARGE SCALE GENOMIC DNA]</scope>
    <source>
        <strain evidence="8 9">NBRC 108639</strain>
    </source>
</reference>
<evidence type="ECO:0000256" key="1">
    <source>
        <dbReference type="ARBA" id="ARBA00004651"/>
    </source>
</evidence>
<organism evidence="8 9">
    <name type="scientific">Phytohabitans houttuyneae</name>
    <dbReference type="NCBI Taxonomy" id="1076126"/>
    <lineage>
        <taxon>Bacteria</taxon>
        <taxon>Bacillati</taxon>
        <taxon>Actinomycetota</taxon>
        <taxon>Actinomycetes</taxon>
        <taxon>Micromonosporales</taxon>
        <taxon>Micromonosporaceae</taxon>
    </lineage>
</organism>
<feature type="compositionally biased region" description="Pro residues" evidence="6">
    <location>
        <begin position="325"/>
        <end position="334"/>
    </location>
</feature>
<evidence type="ECO:0000256" key="4">
    <source>
        <dbReference type="ARBA" id="ARBA00022989"/>
    </source>
</evidence>
<evidence type="ECO:0000256" key="2">
    <source>
        <dbReference type="ARBA" id="ARBA00022475"/>
    </source>
</evidence>
<dbReference type="GO" id="GO:0015171">
    <property type="term" value="F:amino acid transmembrane transporter activity"/>
    <property type="evidence" value="ECO:0007669"/>
    <property type="project" value="TreeGrafter"/>
</dbReference>
<dbReference type="AlphaFoldDB" id="A0A6V8JWQ8"/>
<reference evidence="8 9" key="2">
    <citation type="submission" date="2020-03" db="EMBL/GenBank/DDBJ databases">
        <authorList>
            <person name="Ichikawa N."/>
            <person name="Kimura A."/>
            <person name="Kitahashi Y."/>
            <person name="Uohara A."/>
        </authorList>
    </citation>
    <scope>NUCLEOTIDE SEQUENCE [LARGE SCALE GENOMIC DNA]</scope>
    <source>
        <strain evidence="8 9">NBRC 108639</strain>
    </source>
</reference>
<feature type="transmembrane region" description="Helical" evidence="7">
    <location>
        <begin position="6"/>
        <end position="30"/>
    </location>
</feature>
<keyword evidence="4 7" id="KW-1133">Transmembrane helix</keyword>
<dbReference type="PANTHER" id="PTHR30086:SF20">
    <property type="entry name" value="ARGININE EXPORTER PROTEIN ARGO-RELATED"/>
    <property type="match status" value="1"/>
</dbReference>
<keyword evidence="5 7" id="KW-0472">Membrane</keyword>
<dbReference type="PANTHER" id="PTHR30086">
    <property type="entry name" value="ARGININE EXPORTER PROTEIN ARGO"/>
    <property type="match status" value="1"/>
</dbReference>
<name>A0A6V8JWQ8_9ACTN</name>
<dbReference type="GO" id="GO:0005886">
    <property type="term" value="C:plasma membrane"/>
    <property type="evidence" value="ECO:0007669"/>
    <property type="project" value="UniProtKB-SubCell"/>
</dbReference>
<dbReference type="EMBL" id="BLPF01000001">
    <property type="protein sequence ID" value="GFJ77092.1"/>
    <property type="molecule type" value="Genomic_DNA"/>
</dbReference>
<comment type="subcellular location">
    <subcellularLocation>
        <location evidence="1">Cell membrane</location>
        <topology evidence="1">Multi-pass membrane protein</topology>
    </subcellularLocation>
</comment>
<protein>
    <recommendedName>
        <fullName evidence="10">Lysine transporter LysE</fullName>
    </recommendedName>
</protein>
<evidence type="ECO:0000313" key="9">
    <source>
        <dbReference type="Proteomes" id="UP000482800"/>
    </source>
</evidence>
<feature type="transmembrane region" description="Helical" evidence="7">
    <location>
        <begin position="115"/>
        <end position="137"/>
    </location>
</feature>
<dbReference type="Proteomes" id="UP000482800">
    <property type="component" value="Unassembled WGS sequence"/>
</dbReference>
<evidence type="ECO:0000256" key="6">
    <source>
        <dbReference type="SAM" id="MobiDB-lite"/>
    </source>
</evidence>
<keyword evidence="2" id="KW-1003">Cell membrane</keyword>
<feature type="compositionally biased region" description="Pro residues" evidence="6">
    <location>
        <begin position="360"/>
        <end position="369"/>
    </location>
</feature>
<feature type="compositionally biased region" description="Low complexity" evidence="6">
    <location>
        <begin position="218"/>
        <end position="231"/>
    </location>
</feature>
<dbReference type="InterPro" id="IPR001123">
    <property type="entry name" value="LeuE-type"/>
</dbReference>
<feature type="transmembrane region" description="Helical" evidence="7">
    <location>
        <begin position="149"/>
        <end position="174"/>
    </location>
</feature>